<comment type="similarity">
    <text evidence="2">Belongs to the bacterial solute-binding protein 1 family.</text>
</comment>
<dbReference type="AlphaFoldDB" id="A0A6B1DTL9"/>
<protein>
    <submittedName>
        <fullName evidence="6">Sugar ABC transporter substrate-binding protein</fullName>
    </submittedName>
</protein>
<feature type="chain" id="PRO_5025462345" evidence="5">
    <location>
        <begin position="26"/>
        <end position="441"/>
    </location>
</feature>
<dbReference type="Pfam" id="PF01547">
    <property type="entry name" value="SBP_bac_1"/>
    <property type="match status" value="1"/>
</dbReference>
<dbReference type="PROSITE" id="PS51257">
    <property type="entry name" value="PROKAR_LIPOPROTEIN"/>
    <property type="match status" value="1"/>
</dbReference>
<dbReference type="Gene3D" id="3.40.190.10">
    <property type="entry name" value="Periplasmic binding protein-like II"/>
    <property type="match status" value="1"/>
</dbReference>
<reference evidence="6" key="1">
    <citation type="submission" date="2019-09" db="EMBL/GenBank/DDBJ databases">
        <title>Characterisation of the sponge microbiome using genome-centric metagenomics.</title>
        <authorList>
            <person name="Engelberts J.P."/>
            <person name="Robbins S.J."/>
            <person name="De Goeij J.M."/>
            <person name="Aranda M."/>
            <person name="Bell S.C."/>
            <person name="Webster N.S."/>
        </authorList>
    </citation>
    <scope>NUCLEOTIDE SEQUENCE</scope>
    <source>
        <strain evidence="6">SB0662_bin_9</strain>
    </source>
</reference>
<comment type="subcellular location">
    <subcellularLocation>
        <location evidence="1">Cell envelope</location>
    </subcellularLocation>
</comment>
<dbReference type="PANTHER" id="PTHR43649:SF31">
    <property type="entry name" value="SN-GLYCEROL-3-PHOSPHATE-BINDING PERIPLASMIC PROTEIN UGPB"/>
    <property type="match status" value="1"/>
</dbReference>
<dbReference type="GO" id="GO:0030313">
    <property type="term" value="C:cell envelope"/>
    <property type="evidence" value="ECO:0007669"/>
    <property type="project" value="UniProtKB-SubCell"/>
</dbReference>
<dbReference type="PROSITE" id="PS51318">
    <property type="entry name" value="TAT"/>
    <property type="match status" value="1"/>
</dbReference>
<proteinExistence type="inferred from homology"/>
<dbReference type="InterPro" id="IPR050490">
    <property type="entry name" value="Bact_solute-bd_prot1"/>
</dbReference>
<dbReference type="InterPro" id="IPR006059">
    <property type="entry name" value="SBP"/>
</dbReference>
<dbReference type="CDD" id="cd13585">
    <property type="entry name" value="PBP2_TMBP_like"/>
    <property type="match status" value="1"/>
</dbReference>
<evidence type="ECO:0000313" key="6">
    <source>
        <dbReference type="EMBL" id="MYD90032.1"/>
    </source>
</evidence>
<feature type="signal peptide" evidence="5">
    <location>
        <begin position="1"/>
        <end position="25"/>
    </location>
</feature>
<keyword evidence="4 5" id="KW-0732">Signal</keyword>
<evidence type="ECO:0000256" key="4">
    <source>
        <dbReference type="ARBA" id="ARBA00022729"/>
    </source>
</evidence>
<sequence length="441" mass="47845">MNKGKFTRRTFLQMTGLGVSTGLLAACVPVAAPSAEEAAMPEPVTVTFMVPGSTNEDADFAPVFEEFNNRYPEIDGQYTPAGTGYGQAYNDKLLTMLSGGTAPDTFKTLFGYFGSLAEKDVYVPLDDYVAQHPDETVFDDFFDAHVNACVIKGQLLALPNDGAPEGIWYNADLYDAAGLPYPDWDTTWSDMSAAGTALTQVDGSITTHYGIGHPNWLGTIWSNGGEILNEDGTQCLLDSDEAIEALEWMQGLVVDDGSAPGPEALSELGMFDRFTSGTLGSFWCVRGCLGGLRSIEDFQFDAAPLPLSNNGSRLTRLLIGWTSIWSGSEVPDEAYLLAAWICSPEGQRLRISRGYAHPSRKSLVEQDWYKNYECERCNSHAVNNVFPEMLLRGEGRAWPAHPNESEIVQAITTGLDSLWDGSKPAAQLAADLTAEINGIIG</sequence>
<dbReference type="SUPFAM" id="SSF53850">
    <property type="entry name" value="Periplasmic binding protein-like II"/>
    <property type="match status" value="1"/>
</dbReference>
<organism evidence="6">
    <name type="scientific">Caldilineaceae bacterium SB0662_bin_9</name>
    <dbReference type="NCBI Taxonomy" id="2605258"/>
    <lineage>
        <taxon>Bacteria</taxon>
        <taxon>Bacillati</taxon>
        <taxon>Chloroflexota</taxon>
        <taxon>Caldilineae</taxon>
        <taxon>Caldilineales</taxon>
        <taxon>Caldilineaceae</taxon>
    </lineage>
</organism>
<gene>
    <name evidence="6" type="ORF">F4Y08_06795</name>
</gene>
<dbReference type="PANTHER" id="PTHR43649">
    <property type="entry name" value="ARABINOSE-BINDING PROTEIN-RELATED"/>
    <property type="match status" value="1"/>
</dbReference>
<accession>A0A6B1DTL9</accession>
<evidence type="ECO:0000256" key="2">
    <source>
        <dbReference type="ARBA" id="ARBA00008520"/>
    </source>
</evidence>
<evidence type="ECO:0000256" key="3">
    <source>
        <dbReference type="ARBA" id="ARBA00022448"/>
    </source>
</evidence>
<dbReference type="InterPro" id="IPR006311">
    <property type="entry name" value="TAT_signal"/>
</dbReference>
<name>A0A6B1DTL9_9CHLR</name>
<dbReference type="EMBL" id="VXPY01000043">
    <property type="protein sequence ID" value="MYD90032.1"/>
    <property type="molecule type" value="Genomic_DNA"/>
</dbReference>
<evidence type="ECO:0000256" key="5">
    <source>
        <dbReference type="SAM" id="SignalP"/>
    </source>
</evidence>
<comment type="caution">
    <text evidence="6">The sequence shown here is derived from an EMBL/GenBank/DDBJ whole genome shotgun (WGS) entry which is preliminary data.</text>
</comment>
<evidence type="ECO:0000256" key="1">
    <source>
        <dbReference type="ARBA" id="ARBA00004196"/>
    </source>
</evidence>
<keyword evidence="3" id="KW-0813">Transport</keyword>